<dbReference type="GO" id="GO:0005654">
    <property type="term" value="C:nucleoplasm"/>
    <property type="evidence" value="ECO:0007669"/>
    <property type="project" value="TreeGrafter"/>
</dbReference>
<dbReference type="GO" id="GO:0045814">
    <property type="term" value="P:negative regulation of gene expression, epigenetic"/>
    <property type="evidence" value="ECO:0007669"/>
    <property type="project" value="TreeGrafter"/>
</dbReference>
<protein>
    <recommendedName>
        <fullName evidence="2">Periphilin-1 C-terminal domain-containing protein</fullName>
    </recommendedName>
</protein>
<dbReference type="InterPro" id="IPR028851">
    <property type="entry name" value="Pphln1"/>
</dbReference>
<feature type="domain" description="Periphilin-1 C-terminal" evidence="2">
    <location>
        <begin position="393"/>
        <end position="466"/>
    </location>
</feature>
<evidence type="ECO:0000256" key="1">
    <source>
        <dbReference type="SAM" id="MobiDB-lite"/>
    </source>
</evidence>
<dbReference type="GO" id="GO:0097355">
    <property type="term" value="P:protein localization to heterochromatin"/>
    <property type="evidence" value="ECO:0007669"/>
    <property type="project" value="TreeGrafter"/>
</dbReference>
<comment type="caution">
    <text evidence="3">The sequence shown here is derived from an EMBL/GenBank/DDBJ whole genome shotgun (WGS) entry which is preliminary data.</text>
</comment>
<feature type="compositionally biased region" description="Basic and acidic residues" evidence="1">
    <location>
        <begin position="76"/>
        <end position="86"/>
    </location>
</feature>
<dbReference type="Pfam" id="PF25234">
    <property type="entry name" value="Periphilin_C"/>
    <property type="match status" value="1"/>
</dbReference>
<dbReference type="AlphaFoldDB" id="A0AAV3AR24"/>
<organism evidence="3 4">
    <name type="scientific">Pyxicephalus adspersus</name>
    <name type="common">African bullfrog</name>
    <dbReference type="NCBI Taxonomy" id="30357"/>
    <lineage>
        <taxon>Eukaryota</taxon>
        <taxon>Metazoa</taxon>
        <taxon>Chordata</taxon>
        <taxon>Craniata</taxon>
        <taxon>Vertebrata</taxon>
        <taxon>Euteleostomi</taxon>
        <taxon>Amphibia</taxon>
        <taxon>Batrachia</taxon>
        <taxon>Anura</taxon>
        <taxon>Neobatrachia</taxon>
        <taxon>Ranoidea</taxon>
        <taxon>Pyxicephalidae</taxon>
        <taxon>Pyxicephalinae</taxon>
        <taxon>Pyxicephalus</taxon>
    </lineage>
</organism>
<proteinExistence type="predicted"/>
<accession>A0AAV3AR24</accession>
<reference evidence="3" key="1">
    <citation type="thesis" date="2020" institute="ProQuest LLC" country="789 East Eisenhower Parkway, Ann Arbor, MI, USA">
        <title>Comparative Genomics and Chromosome Evolution.</title>
        <authorList>
            <person name="Mudd A.B."/>
        </authorList>
    </citation>
    <scope>NUCLEOTIDE SEQUENCE</scope>
    <source>
        <strain evidence="3">1538</strain>
        <tissue evidence="3">Blood</tissue>
    </source>
</reference>
<feature type="compositionally biased region" description="Polar residues" evidence="1">
    <location>
        <begin position="211"/>
        <end position="221"/>
    </location>
</feature>
<dbReference type="CDD" id="cd22896">
    <property type="entry name" value="periphilin-like"/>
    <property type="match status" value="1"/>
</dbReference>
<dbReference type="InterPro" id="IPR057603">
    <property type="entry name" value="Periphilin-1_C"/>
</dbReference>
<feature type="compositionally biased region" description="Basic and acidic residues" evidence="1">
    <location>
        <begin position="1"/>
        <end position="20"/>
    </location>
</feature>
<feature type="region of interest" description="Disordered" evidence="1">
    <location>
        <begin position="1"/>
        <end position="29"/>
    </location>
</feature>
<dbReference type="EMBL" id="DYDO01000001">
    <property type="protein sequence ID" value="DBA33884.1"/>
    <property type="molecule type" value="Genomic_DNA"/>
</dbReference>
<feature type="region of interest" description="Disordered" evidence="1">
    <location>
        <begin position="76"/>
        <end position="103"/>
    </location>
</feature>
<name>A0AAV3AR24_PYXAD</name>
<feature type="region of interest" description="Disordered" evidence="1">
    <location>
        <begin position="137"/>
        <end position="240"/>
    </location>
</feature>
<dbReference type="PANTHER" id="PTHR15836:SF4">
    <property type="entry name" value="PERIPHILIN-1"/>
    <property type="match status" value="1"/>
</dbReference>
<dbReference type="PANTHER" id="PTHR15836">
    <property type="entry name" value="PERIPHILIN 1"/>
    <property type="match status" value="1"/>
</dbReference>
<evidence type="ECO:0000313" key="3">
    <source>
        <dbReference type="EMBL" id="DBA33884.1"/>
    </source>
</evidence>
<feature type="compositionally biased region" description="Polar residues" evidence="1">
    <location>
        <begin position="148"/>
        <end position="187"/>
    </location>
</feature>
<gene>
    <name evidence="3" type="ORF">GDO54_001505</name>
</gene>
<dbReference type="GO" id="GO:0045892">
    <property type="term" value="P:negative regulation of DNA-templated transcription"/>
    <property type="evidence" value="ECO:0007669"/>
    <property type="project" value="InterPro"/>
</dbReference>
<feature type="compositionally biased region" description="Basic and acidic residues" evidence="1">
    <location>
        <begin position="194"/>
        <end position="210"/>
    </location>
</feature>
<dbReference type="Proteomes" id="UP001181693">
    <property type="component" value="Unassembled WGS sequence"/>
</dbReference>
<keyword evidence="4" id="KW-1185">Reference proteome</keyword>
<evidence type="ECO:0000313" key="4">
    <source>
        <dbReference type="Proteomes" id="UP001181693"/>
    </source>
</evidence>
<evidence type="ECO:0000259" key="2">
    <source>
        <dbReference type="Pfam" id="PF25234"/>
    </source>
</evidence>
<sequence length="480" mass="55068">MYHRGGDRGWHHGHHQRDAFPPRNHQSAPYRGVYQDYREHNNYGQYDHNTCHERSYNDSQYMEYQEPLYHDFHEENRPYHDHRDPGDQGYHSRGHHDCGYQKDFRGGYHHSRVESGRYHNLSKSQRKKYTFKAFRTPVKESAARKKTSTVTPVQSVGQNPVRSIISGESQNRSENNIVPSQDSNRAQETAKPVQQDEKASQEDINRKPTQDETQLVQNGANITKYEANPTQVIAEPSEEDIEIISENKKPSEEDRGTNRAKQGLKVKLEHVDTITEIMNYHGELLSDTKPSTKELTTQLSCKTECTEDVKKAKLPVIKEEQNEFIITREETQEENLLGKIMHSHGENQFFSNKTIEIPLLGGWADMPPNSIEVDGASTARHPAPVVDYGLSRTAQELRRAFILAKKEEIELAFSQDCRTFAFVASTLLKKDPSLEVAVSNALRSTLQDIAGRCVQELSKFIDHYDNIPLNISERLQNSDI</sequence>